<dbReference type="SUPFAM" id="SSF53187">
    <property type="entry name" value="Zn-dependent exopeptidases"/>
    <property type="match status" value="1"/>
</dbReference>
<dbReference type="GO" id="GO:0046872">
    <property type="term" value="F:metal ion binding"/>
    <property type="evidence" value="ECO:0007669"/>
    <property type="project" value="UniProtKB-KW"/>
</dbReference>
<proteinExistence type="inferred from homology"/>
<keyword evidence="3" id="KW-0378">Hydrolase</keyword>
<dbReference type="Gramene" id="FCD_00007454-RA">
    <property type="protein sequence ID" value="FCD_00007454-RA:cds"/>
    <property type="gene ID" value="FCD_00007454"/>
</dbReference>
<keyword evidence="8" id="KW-1185">Reference proteome</keyword>
<protein>
    <recommendedName>
        <fullName evidence="6">Peptidase M20 dimerisation domain-containing protein</fullName>
    </recommendedName>
</protein>
<dbReference type="Pfam" id="PF01546">
    <property type="entry name" value="Peptidase_M20"/>
    <property type="match status" value="1"/>
</dbReference>
<comment type="similarity">
    <text evidence="1">Belongs to the peptidase M20 family.</text>
</comment>
<feature type="binding site" evidence="5">
    <location>
        <position position="389"/>
    </location>
    <ligand>
        <name>Mn(2+)</name>
        <dbReference type="ChEBI" id="CHEBI:29035"/>
        <label>2</label>
    </ligand>
</feature>
<dbReference type="PANTHER" id="PTHR11014">
    <property type="entry name" value="PEPTIDASE M20 FAMILY MEMBER"/>
    <property type="match status" value="1"/>
</dbReference>
<dbReference type="InterPro" id="IPR044757">
    <property type="entry name" value="ILR1-like_Hyd"/>
</dbReference>
<gene>
    <name evidence="7" type="ORF">TIFTF001_008735</name>
</gene>
<dbReference type="GO" id="GO:0009850">
    <property type="term" value="P:auxin metabolic process"/>
    <property type="evidence" value="ECO:0007669"/>
    <property type="project" value="InterPro"/>
</dbReference>
<dbReference type="Gene3D" id="3.40.630.10">
    <property type="entry name" value="Zn peptidases"/>
    <property type="match status" value="1"/>
</dbReference>
<evidence type="ECO:0000313" key="8">
    <source>
        <dbReference type="Proteomes" id="UP001187192"/>
    </source>
</evidence>
<dbReference type="InterPro" id="IPR002933">
    <property type="entry name" value="Peptidase_M20"/>
</dbReference>
<dbReference type="GO" id="GO:0010179">
    <property type="term" value="F:IAA-Ala conjugate hydrolase activity"/>
    <property type="evidence" value="ECO:0007669"/>
    <property type="project" value="TreeGrafter"/>
</dbReference>
<evidence type="ECO:0000256" key="3">
    <source>
        <dbReference type="ARBA" id="ARBA00022801"/>
    </source>
</evidence>
<dbReference type="CDD" id="cd08017">
    <property type="entry name" value="M20_IAA_Hyd"/>
    <property type="match status" value="1"/>
</dbReference>
<keyword evidence="2" id="KW-0732">Signal</keyword>
<feature type="binding site" evidence="5">
    <location>
        <position position="209"/>
    </location>
    <ligand>
        <name>Mn(2+)</name>
        <dbReference type="ChEBI" id="CHEBI:29035"/>
        <label>2</label>
    </ligand>
</feature>
<dbReference type="FunFam" id="3.30.70.360:FF:000001">
    <property type="entry name" value="N-acetyldiaminopimelate deacetylase"/>
    <property type="match status" value="1"/>
</dbReference>
<dbReference type="PIRSF" id="PIRSF005962">
    <property type="entry name" value="Pept_M20D_amidohydro"/>
    <property type="match status" value="1"/>
</dbReference>
<feature type="binding site" evidence="5">
    <location>
        <position position="151"/>
    </location>
    <ligand>
        <name>Mn(2+)</name>
        <dbReference type="ChEBI" id="CHEBI:29035"/>
        <label>2</label>
    </ligand>
</feature>
<feature type="binding site" evidence="5">
    <location>
        <position position="149"/>
    </location>
    <ligand>
        <name>Mn(2+)</name>
        <dbReference type="ChEBI" id="CHEBI:29035"/>
        <label>2</label>
    </ligand>
</feature>
<evidence type="ECO:0000256" key="1">
    <source>
        <dbReference type="ARBA" id="ARBA00006153"/>
    </source>
</evidence>
<evidence type="ECO:0000256" key="4">
    <source>
        <dbReference type="ARBA" id="ARBA00023211"/>
    </source>
</evidence>
<dbReference type="InterPro" id="IPR011650">
    <property type="entry name" value="Peptidase_M20_dimer"/>
</dbReference>
<keyword evidence="4 5" id="KW-0464">Manganese</keyword>
<dbReference type="GO" id="GO:0005783">
    <property type="term" value="C:endoplasmic reticulum"/>
    <property type="evidence" value="ECO:0007669"/>
    <property type="project" value="TreeGrafter"/>
</dbReference>
<feature type="domain" description="Peptidase M20 dimerisation" evidence="6">
    <location>
        <begin position="232"/>
        <end position="297"/>
    </location>
</feature>
<accession>A0AA87ZLX1</accession>
<dbReference type="InterPro" id="IPR036264">
    <property type="entry name" value="Bact_exopeptidase_dim_dom"/>
</dbReference>
<reference evidence="7" key="1">
    <citation type="submission" date="2023-07" db="EMBL/GenBank/DDBJ databases">
        <title>draft genome sequence of fig (Ficus carica).</title>
        <authorList>
            <person name="Takahashi T."/>
            <person name="Nishimura K."/>
        </authorList>
    </citation>
    <scope>NUCLEOTIDE SEQUENCE</scope>
</reference>
<name>A0AA87ZLX1_FICCA</name>
<dbReference type="Gene3D" id="3.30.70.360">
    <property type="match status" value="1"/>
</dbReference>
<dbReference type="EMBL" id="BTGU01000009">
    <property type="protein sequence ID" value="GMN39494.1"/>
    <property type="molecule type" value="Genomic_DNA"/>
</dbReference>
<dbReference type="SUPFAM" id="SSF55031">
    <property type="entry name" value="Bacterial exopeptidase dimerisation domain"/>
    <property type="match status" value="1"/>
</dbReference>
<feature type="binding site" evidence="5">
    <location>
        <position position="185"/>
    </location>
    <ligand>
        <name>Mn(2+)</name>
        <dbReference type="ChEBI" id="CHEBI:29035"/>
        <label>2</label>
    </ligand>
</feature>
<dbReference type="NCBIfam" id="TIGR01891">
    <property type="entry name" value="amidohydrolases"/>
    <property type="match status" value="1"/>
</dbReference>
<evidence type="ECO:0000313" key="7">
    <source>
        <dbReference type="EMBL" id="GMN39494.1"/>
    </source>
</evidence>
<evidence type="ECO:0000259" key="6">
    <source>
        <dbReference type="Pfam" id="PF07687"/>
    </source>
</evidence>
<evidence type="ECO:0000256" key="5">
    <source>
        <dbReference type="PIRSR" id="PIRSR005962-1"/>
    </source>
</evidence>
<dbReference type="Pfam" id="PF07687">
    <property type="entry name" value="M20_dimer"/>
    <property type="match status" value="1"/>
</dbReference>
<evidence type="ECO:0000256" key="2">
    <source>
        <dbReference type="ARBA" id="ARBA00022729"/>
    </source>
</evidence>
<organism evidence="7 8">
    <name type="scientific">Ficus carica</name>
    <name type="common">Common fig</name>
    <dbReference type="NCBI Taxonomy" id="3494"/>
    <lineage>
        <taxon>Eukaryota</taxon>
        <taxon>Viridiplantae</taxon>
        <taxon>Streptophyta</taxon>
        <taxon>Embryophyta</taxon>
        <taxon>Tracheophyta</taxon>
        <taxon>Spermatophyta</taxon>
        <taxon>Magnoliopsida</taxon>
        <taxon>eudicotyledons</taxon>
        <taxon>Gunneridae</taxon>
        <taxon>Pentapetalae</taxon>
        <taxon>rosids</taxon>
        <taxon>fabids</taxon>
        <taxon>Rosales</taxon>
        <taxon>Moraceae</taxon>
        <taxon>Ficeae</taxon>
        <taxon>Ficus</taxon>
    </lineage>
</organism>
<comment type="cofactor">
    <cofactor evidence="5">
        <name>Mn(2+)</name>
        <dbReference type="ChEBI" id="CHEBI:29035"/>
    </cofactor>
    <text evidence="5">The Mn(2+) ion enhances activity.</text>
</comment>
<dbReference type="AlphaFoldDB" id="A0AA87ZLX1"/>
<sequence length="420" mass="46050">MIIKNIYFSSVFLMEYWLGLHLFLSLSTLTCQALWSPTGSEELSQLTRELLDSAREPEFSAWLRRVRRTIHENPELAFEEFETSQLVRSELDSLAVDYKWPVATTGVVASIGTGARPWFGLRADMDALPIQELVEWEHKSKKPGKMHACGHDAHVTMLLGAAKLLQTRSNLLKGTVKLVFQPGEEGRAGAYHVLKEGALDKVQAIFGLHVHPLMSTGTIGSRPGPLLAASGRFAVEIQGRGGHAAAPHFTIDPIPAASSAIIALQHIVSRETDPLEARVISIGFIEGGQAVNVVPETVIEIQASVHRCTATVDFMLENRRPYPATINDETMYKHAKRVGEVLLGEPNVHLLPMSMGAEDFGFYAEKMAAAFFIIGVKNDSLGFDVKNLHSPYFVMNEDALPIGAALHAAVAISFLKNHSL</sequence>
<dbReference type="Proteomes" id="UP001187192">
    <property type="component" value="Unassembled WGS sequence"/>
</dbReference>
<comment type="caution">
    <text evidence="7">The sequence shown here is derived from an EMBL/GenBank/DDBJ whole genome shotgun (WGS) entry which is preliminary data.</text>
</comment>
<dbReference type="PANTHER" id="PTHR11014:SF63">
    <property type="entry name" value="METALLOPEPTIDASE, PUTATIVE (AFU_ORTHOLOGUE AFUA_6G09600)-RELATED"/>
    <property type="match status" value="1"/>
</dbReference>
<dbReference type="InterPro" id="IPR017439">
    <property type="entry name" value="Amidohydrolase"/>
</dbReference>
<keyword evidence="5" id="KW-0479">Metal-binding</keyword>